<reference evidence="1 2" key="1">
    <citation type="submission" date="2016-03" db="EMBL/GenBank/DDBJ databases">
        <title>Whole genome sequencing of Grifola frondosa 9006-11.</title>
        <authorList>
            <person name="Min B."/>
            <person name="Park H."/>
            <person name="Kim J.-G."/>
            <person name="Cho H."/>
            <person name="Oh Y.-L."/>
            <person name="Kong W.-S."/>
            <person name="Choi I.-G."/>
        </authorList>
    </citation>
    <scope>NUCLEOTIDE SEQUENCE [LARGE SCALE GENOMIC DNA]</scope>
    <source>
        <strain evidence="1 2">9006-11</strain>
    </source>
</reference>
<sequence length="179" mass="19991">MQHVESFRIHHNDDAKGCPSDDTFVNACKDLIPVLKALGDHGHLKKFEWSGDGYFRETPRRLPQAWEALAANASTLELLDVSFFQSDADSLRTISSTAYHALRTLQLNLFTGHGWDASRLHNMLFSLHHLKSLALILPMCCGNWSIALSYPTKSAIFCPTLLGLPEHVGDTLSPTSLYR</sequence>
<dbReference type="OrthoDB" id="3029339at2759"/>
<evidence type="ECO:0000313" key="2">
    <source>
        <dbReference type="Proteomes" id="UP000092993"/>
    </source>
</evidence>
<dbReference type="EMBL" id="LUGG01000011">
    <property type="protein sequence ID" value="OBZ71606.1"/>
    <property type="molecule type" value="Genomic_DNA"/>
</dbReference>
<evidence type="ECO:0008006" key="3">
    <source>
        <dbReference type="Google" id="ProtNLM"/>
    </source>
</evidence>
<name>A0A1C7M5C7_GRIFR</name>
<comment type="caution">
    <text evidence="1">The sequence shown here is derived from an EMBL/GenBank/DDBJ whole genome shotgun (WGS) entry which is preliminary data.</text>
</comment>
<evidence type="ECO:0000313" key="1">
    <source>
        <dbReference type="EMBL" id="OBZ71606.1"/>
    </source>
</evidence>
<proteinExistence type="predicted"/>
<protein>
    <recommendedName>
        <fullName evidence="3">F-box domain-containing protein</fullName>
    </recommendedName>
</protein>
<accession>A0A1C7M5C7</accession>
<dbReference type="AlphaFoldDB" id="A0A1C7M5C7"/>
<gene>
    <name evidence="1" type="ORF">A0H81_08535</name>
</gene>
<organism evidence="1 2">
    <name type="scientific">Grifola frondosa</name>
    <name type="common">Maitake</name>
    <name type="synonym">Polyporus frondosus</name>
    <dbReference type="NCBI Taxonomy" id="5627"/>
    <lineage>
        <taxon>Eukaryota</taxon>
        <taxon>Fungi</taxon>
        <taxon>Dikarya</taxon>
        <taxon>Basidiomycota</taxon>
        <taxon>Agaricomycotina</taxon>
        <taxon>Agaricomycetes</taxon>
        <taxon>Polyporales</taxon>
        <taxon>Grifolaceae</taxon>
        <taxon>Grifola</taxon>
    </lineage>
</organism>
<dbReference type="Proteomes" id="UP000092993">
    <property type="component" value="Unassembled WGS sequence"/>
</dbReference>
<keyword evidence="2" id="KW-1185">Reference proteome</keyword>